<evidence type="ECO:0000313" key="1">
    <source>
        <dbReference type="EMBL" id="KAJ8005196.1"/>
    </source>
</evidence>
<keyword evidence="2" id="KW-1185">Reference proteome</keyword>
<proteinExistence type="predicted"/>
<protein>
    <submittedName>
        <fullName evidence="1">Uncharacterized protein</fullName>
    </submittedName>
</protein>
<name>A0ACC2GNW8_DALPE</name>
<gene>
    <name evidence="1" type="ORF">DPEC_G00144120</name>
</gene>
<accession>A0ACC2GNW8</accession>
<dbReference type="Proteomes" id="UP001157502">
    <property type="component" value="Chromosome 11"/>
</dbReference>
<evidence type="ECO:0000313" key="2">
    <source>
        <dbReference type="Proteomes" id="UP001157502"/>
    </source>
</evidence>
<reference evidence="1" key="1">
    <citation type="submission" date="2021-05" db="EMBL/GenBank/DDBJ databases">
        <authorList>
            <person name="Pan Q."/>
            <person name="Jouanno E."/>
            <person name="Zahm M."/>
            <person name="Klopp C."/>
            <person name="Cabau C."/>
            <person name="Louis A."/>
            <person name="Berthelot C."/>
            <person name="Parey E."/>
            <person name="Roest Crollius H."/>
            <person name="Montfort J."/>
            <person name="Robinson-Rechavi M."/>
            <person name="Bouchez O."/>
            <person name="Lampietro C."/>
            <person name="Lopez Roques C."/>
            <person name="Donnadieu C."/>
            <person name="Postlethwait J."/>
            <person name="Bobe J."/>
            <person name="Dillon D."/>
            <person name="Chandos A."/>
            <person name="von Hippel F."/>
            <person name="Guiguen Y."/>
        </authorList>
    </citation>
    <scope>NUCLEOTIDE SEQUENCE</scope>
    <source>
        <strain evidence="1">YG-Jan2019</strain>
    </source>
</reference>
<sequence length="577" mass="63184">MLAVSFCLLLLPLHVTASILSGWVESPGYPRGYTPDSSLNWSRCAPPGHSIALMLTHLDMEDSDGCENDALEIFADDKQIDVLCGEKSFEDLASSVNPHLRSSASGCLSLSFHSDFSNTKRHTGFRGFYTLQDFDECDEDPDNGCTQFCHNYIGGYRCSCRLGYYLDTDRHTCTVSCSENLSGSLGGVVSSPFWPGPYSEHSHCSYTLSVEDNLQFLLHFTGEFDVEQGQDGRCVDALTVETSSGTLGPFCGSVAPSSPLLIHSNHARIVFTSDGQGSNYGFSVRYSTTAKTCPGMVTPKSTMVPQKTKYNQDDTVTVTCDPGSVLDTGDEEYMSSCQRTGVWSPVYPCEPVNCGQPDIPSDNALQLVDNDPRTLFLDEIEFKCESKYYKLEGDDKYICAASGMWTSVNGKDIFPKCIEVCGIPDKGSSASGRIFGGREAKLREIPWQLLTKTPRRGGASLINDRWALTAAHVVDGYEENPTTFFGGLIDGVKVKEGAHGEDSCRGDSGGPLFFPRLSSGNRDNSVAHHLVGIVSWGSPCDKTIESKKGYYTKVENYLKWIKETISREDQGEENEGE</sequence>
<dbReference type="EMBL" id="CM055738">
    <property type="protein sequence ID" value="KAJ8005196.1"/>
    <property type="molecule type" value="Genomic_DNA"/>
</dbReference>
<organism evidence="1 2">
    <name type="scientific">Dallia pectoralis</name>
    <name type="common">Alaska blackfish</name>
    <dbReference type="NCBI Taxonomy" id="75939"/>
    <lineage>
        <taxon>Eukaryota</taxon>
        <taxon>Metazoa</taxon>
        <taxon>Chordata</taxon>
        <taxon>Craniata</taxon>
        <taxon>Vertebrata</taxon>
        <taxon>Euteleostomi</taxon>
        <taxon>Actinopterygii</taxon>
        <taxon>Neopterygii</taxon>
        <taxon>Teleostei</taxon>
        <taxon>Protacanthopterygii</taxon>
        <taxon>Esociformes</taxon>
        <taxon>Umbridae</taxon>
        <taxon>Dallia</taxon>
    </lineage>
</organism>
<comment type="caution">
    <text evidence="1">The sequence shown here is derived from an EMBL/GenBank/DDBJ whole genome shotgun (WGS) entry which is preliminary data.</text>
</comment>